<accession>A0AA36XKN4</accession>
<dbReference type="AlphaFoldDB" id="A0AA36XKN4"/>
<keyword evidence="1" id="KW-0808">Transferase</keyword>
<dbReference type="EMBL" id="AFQE01000108">
    <property type="protein sequence ID" value="EGQ75951.1"/>
    <property type="molecule type" value="Genomic_DNA"/>
</dbReference>
<evidence type="ECO:0000313" key="2">
    <source>
        <dbReference type="Proteomes" id="UP000004982"/>
    </source>
</evidence>
<organism evidence="1 2">
    <name type="scientific">Neisseria macacae ATCC 33926</name>
    <dbReference type="NCBI Taxonomy" id="997348"/>
    <lineage>
        <taxon>Bacteria</taxon>
        <taxon>Pseudomonadati</taxon>
        <taxon>Pseudomonadota</taxon>
        <taxon>Betaproteobacteria</taxon>
        <taxon>Neisseriales</taxon>
        <taxon>Neisseriaceae</taxon>
        <taxon>Neisseria</taxon>
    </lineage>
</organism>
<sequence>MESGLQPVIGLSGQTVIFSLSISIGFYGQTFSDDPLAHKGRLKTNQTILSLIPAFNLLKSRFYNLPRRPEKFSGCRKPLSLRHDLPYPQTP</sequence>
<comment type="caution">
    <text evidence="1">The sequence shown here is derived from an EMBL/GenBank/DDBJ whole genome shotgun (WGS) entry which is preliminary data.</text>
</comment>
<gene>
    <name evidence="1" type="primary">pyrB</name>
    <name evidence="1" type="ORF">HMPREF9418_2192</name>
</gene>
<protein>
    <submittedName>
        <fullName evidence="1">Aspartate carbamoyltransferase, catalytic subunit</fullName>
        <ecNumber evidence="1">2.1.3.2</ecNumber>
    </submittedName>
</protein>
<name>A0AA36XKN4_9NEIS</name>
<dbReference type="Proteomes" id="UP000004982">
    <property type="component" value="Unassembled WGS sequence"/>
</dbReference>
<dbReference type="EC" id="2.1.3.2" evidence="1"/>
<reference evidence="1 2" key="1">
    <citation type="submission" date="2011-05" db="EMBL/GenBank/DDBJ databases">
        <authorList>
            <person name="Muzny D."/>
            <person name="Qin X."/>
            <person name="Deng J."/>
            <person name="Jiang H."/>
            <person name="Liu Y."/>
            <person name="Qu J."/>
            <person name="Song X.-Z."/>
            <person name="Zhang L."/>
            <person name="Thornton R."/>
            <person name="Coyle M."/>
            <person name="Francisco L."/>
            <person name="Jackson L."/>
            <person name="Javaid M."/>
            <person name="Korchina V."/>
            <person name="Kovar C."/>
            <person name="Mata R."/>
            <person name="Mathew T."/>
            <person name="Ngo R."/>
            <person name="Nguyen L."/>
            <person name="Nguyen N."/>
            <person name="Okwuonu G."/>
            <person name="Ongeri F."/>
            <person name="Pham C."/>
            <person name="Simmons D."/>
            <person name="Wilczek-Boney K."/>
            <person name="Hale W."/>
            <person name="Jakkamsetti A."/>
            <person name="Pham P."/>
            <person name="Ruth R."/>
            <person name="San Lucas F."/>
            <person name="Warren J."/>
            <person name="Zhang J."/>
            <person name="Zhao Z."/>
            <person name="Zhou C."/>
            <person name="Zhu D."/>
            <person name="Lee S."/>
            <person name="Bess C."/>
            <person name="Blankenburg K."/>
            <person name="Forbes L."/>
            <person name="Fu Q."/>
            <person name="Gubbala S."/>
            <person name="Hirani K."/>
            <person name="Jayaseelan J.C."/>
            <person name="Lara F."/>
            <person name="Munidasa M."/>
            <person name="Palculict T."/>
            <person name="Patil S."/>
            <person name="Pu L.-L."/>
            <person name="Saada N."/>
            <person name="Tang L."/>
            <person name="Weissenberger G."/>
            <person name="Zhu Y."/>
            <person name="Hemphill L."/>
            <person name="Shang Y."/>
            <person name="Youmans B."/>
            <person name="Ayvaz T."/>
            <person name="Ross M."/>
            <person name="Santibanez J."/>
            <person name="Aqrawi P."/>
            <person name="Gross S."/>
            <person name="Joshi V."/>
            <person name="Fowler G."/>
            <person name="Nazareth L."/>
            <person name="Reid J."/>
            <person name="Worley K."/>
            <person name="Petrosino J."/>
            <person name="Highlander S."/>
            <person name="Gibbs R."/>
        </authorList>
    </citation>
    <scope>NUCLEOTIDE SEQUENCE [LARGE SCALE GENOMIC DNA]</scope>
    <source>
        <strain evidence="1 2">ATCC 33926</strain>
    </source>
</reference>
<proteinExistence type="predicted"/>
<dbReference type="GO" id="GO:0004070">
    <property type="term" value="F:aspartate carbamoyltransferase activity"/>
    <property type="evidence" value="ECO:0007669"/>
    <property type="project" value="UniProtKB-EC"/>
</dbReference>
<evidence type="ECO:0000313" key="1">
    <source>
        <dbReference type="EMBL" id="EGQ75951.1"/>
    </source>
</evidence>